<reference evidence="3 4" key="1">
    <citation type="submission" date="2021-03" db="EMBL/GenBank/DDBJ databases">
        <title>Genomic Encyclopedia of Type Strains, Phase IV (KMG-IV): sequencing the most valuable type-strain genomes for metagenomic binning, comparative biology and taxonomic classification.</title>
        <authorList>
            <person name="Goeker M."/>
        </authorList>
    </citation>
    <scope>NUCLEOTIDE SEQUENCE [LARGE SCALE GENOMIC DNA]</scope>
    <source>
        <strain evidence="3 4">DSM 6139</strain>
    </source>
</reference>
<evidence type="ECO:0000256" key="1">
    <source>
        <dbReference type="SAM" id="Phobius"/>
    </source>
</evidence>
<name>A0ABS4G2Y0_9CLOT</name>
<feature type="transmembrane region" description="Helical" evidence="1">
    <location>
        <begin position="20"/>
        <end position="38"/>
    </location>
</feature>
<dbReference type="Proteomes" id="UP001519271">
    <property type="component" value="Unassembled WGS sequence"/>
</dbReference>
<gene>
    <name evidence="3" type="ORF">J2Z34_001366</name>
</gene>
<dbReference type="PANTHER" id="PTHR43267:SF1">
    <property type="entry name" value="TRNA THREONYLCARBAMOYLADENOSINE DEHYDRATASE"/>
    <property type="match status" value="1"/>
</dbReference>
<dbReference type="InterPro" id="IPR000594">
    <property type="entry name" value="ThiF_NAD_FAD-bd"/>
</dbReference>
<keyword evidence="1" id="KW-0472">Membrane</keyword>
<organism evidence="3 4">
    <name type="scientific">Youngiibacter multivorans</name>
    <dbReference type="NCBI Taxonomy" id="937251"/>
    <lineage>
        <taxon>Bacteria</taxon>
        <taxon>Bacillati</taxon>
        <taxon>Bacillota</taxon>
        <taxon>Clostridia</taxon>
        <taxon>Eubacteriales</taxon>
        <taxon>Clostridiaceae</taxon>
        <taxon>Youngiibacter</taxon>
    </lineage>
</organism>
<proteinExistence type="predicted"/>
<dbReference type="PANTHER" id="PTHR43267">
    <property type="entry name" value="TRNA THREONYLCARBAMOYLADENOSINE DEHYDRATASE"/>
    <property type="match status" value="1"/>
</dbReference>
<sequence>MDRRYERNIGMLSIEEMEKVRASSVCVIGCGGLGGYIIELLARLGIGKITAVDGDVFDETNLNRQLLSYPGNIGTGKAIAAEERVKLINPDVQIKPLNIFIDETNASGIIHGHDVVVDALDSIGARLILQEACKSEGLPMVHGAIAGWYGQVSTILPGDDTLKLLYPDNAKNSKGIEKQLGNPSFTPALVASIESGEVLKVIIGRGNLLTNRILRIDLLEQEYDIIQIK</sequence>
<dbReference type="SUPFAM" id="SSF69572">
    <property type="entry name" value="Activating enzymes of the ubiquitin-like proteins"/>
    <property type="match status" value="1"/>
</dbReference>
<dbReference type="GO" id="GO:0016779">
    <property type="term" value="F:nucleotidyltransferase activity"/>
    <property type="evidence" value="ECO:0007669"/>
    <property type="project" value="UniProtKB-KW"/>
</dbReference>
<dbReference type="InterPro" id="IPR035985">
    <property type="entry name" value="Ubiquitin-activating_enz"/>
</dbReference>
<keyword evidence="1" id="KW-0812">Transmembrane</keyword>
<dbReference type="InterPro" id="IPR045886">
    <property type="entry name" value="ThiF/MoeB/HesA"/>
</dbReference>
<keyword evidence="3" id="KW-0548">Nucleotidyltransferase</keyword>
<keyword evidence="3" id="KW-0808">Transferase</keyword>
<evidence type="ECO:0000313" key="4">
    <source>
        <dbReference type="Proteomes" id="UP001519271"/>
    </source>
</evidence>
<protein>
    <submittedName>
        <fullName evidence="3">Molybdopterin/thiamine biosynthesis adenylyltransferase</fullName>
    </submittedName>
</protein>
<evidence type="ECO:0000313" key="3">
    <source>
        <dbReference type="EMBL" id="MBP1918886.1"/>
    </source>
</evidence>
<dbReference type="EMBL" id="JAGGKC010000009">
    <property type="protein sequence ID" value="MBP1918886.1"/>
    <property type="molecule type" value="Genomic_DNA"/>
</dbReference>
<evidence type="ECO:0000259" key="2">
    <source>
        <dbReference type="Pfam" id="PF00899"/>
    </source>
</evidence>
<dbReference type="RefSeq" id="WP_209459107.1">
    <property type="nucleotide sequence ID" value="NZ_JAGGKC010000009.1"/>
</dbReference>
<feature type="domain" description="THIF-type NAD/FAD binding fold" evidence="2">
    <location>
        <begin position="5"/>
        <end position="228"/>
    </location>
</feature>
<dbReference type="Gene3D" id="3.40.50.720">
    <property type="entry name" value="NAD(P)-binding Rossmann-like Domain"/>
    <property type="match status" value="1"/>
</dbReference>
<accession>A0ABS4G2Y0</accession>
<comment type="caution">
    <text evidence="3">The sequence shown here is derived from an EMBL/GenBank/DDBJ whole genome shotgun (WGS) entry which is preliminary data.</text>
</comment>
<dbReference type="Pfam" id="PF00899">
    <property type="entry name" value="ThiF"/>
    <property type="match status" value="1"/>
</dbReference>
<keyword evidence="1" id="KW-1133">Transmembrane helix</keyword>
<keyword evidence="4" id="KW-1185">Reference proteome</keyword>
<dbReference type="CDD" id="cd00757">
    <property type="entry name" value="ThiF_MoeB_HesA_family"/>
    <property type="match status" value="1"/>
</dbReference>